<keyword evidence="7 14" id="KW-0812">Transmembrane</keyword>
<dbReference type="GO" id="GO:0000155">
    <property type="term" value="F:phosphorelay sensor kinase activity"/>
    <property type="evidence" value="ECO:0007669"/>
    <property type="project" value="InterPro"/>
</dbReference>
<dbReference type="GO" id="GO:0005524">
    <property type="term" value="F:ATP binding"/>
    <property type="evidence" value="ECO:0007669"/>
    <property type="project" value="UniProtKB-KW"/>
</dbReference>
<dbReference type="InterPro" id="IPR005467">
    <property type="entry name" value="His_kinase_dom"/>
</dbReference>
<sequence length="414" mass="43650">MRRFVALLVAPAVLLLGAVAVWLAPAPAAPRFDVVEANDFLAQVRATWPRIEATYPGDWTIVAGGSVVASSGDPIVADLEAARRGAFGFDIVVDGRVVGRAWLGSGQQQQWATAWGSARRLGAGVLGLAGVGAAAWAAWAWARLLRPFRRLEQFAADVGAGRLDAPLRVDRGQAFGAFTSSFDLMRTELAAAREAAAKAEESKRDLVAQLSHDLRTPVATILANAELLALKEGDAVQQQRLDAIAERARLVDSLIDELSAASDDRLDALPVVPEELPTPHIVSLLRAADATGALEPFQLAEAIVFADPKRLAQILDNLLGNAAKYAGTRVVVDSGTTAESWWLRLTDAGPGVRDEEVASLVVKRFRGSNAAGIPGSGLGLYTSAWLAERMGGDLTLANADGCAGFVAQLTLPLA</sequence>
<dbReference type="SMART" id="SM00387">
    <property type="entry name" value="HATPase_c"/>
    <property type="match status" value="1"/>
</dbReference>
<dbReference type="InterPro" id="IPR003660">
    <property type="entry name" value="HAMP_dom"/>
</dbReference>
<dbReference type="PROSITE" id="PS50885">
    <property type="entry name" value="HAMP"/>
    <property type="match status" value="1"/>
</dbReference>
<reference evidence="17 18" key="1">
    <citation type="submission" date="2018-12" db="EMBL/GenBank/DDBJ databases">
        <authorList>
            <consortium name="Pathogen Informatics"/>
        </authorList>
    </citation>
    <scope>NUCLEOTIDE SEQUENCE [LARGE SCALE GENOMIC DNA]</scope>
    <source>
        <strain evidence="17 18">NCTC12967</strain>
    </source>
</reference>
<keyword evidence="11 14" id="KW-1133">Transmembrane helix</keyword>
<dbReference type="InterPro" id="IPR050980">
    <property type="entry name" value="2C_sensor_his_kinase"/>
</dbReference>
<dbReference type="RefSeq" id="WP_061788452.1">
    <property type="nucleotide sequence ID" value="NZ_LR134406.1"/>
</dbReference>
<evidence type="ECO:0000256" key="4">
    <source>
        <dbReference type="ARBA" id="ARBA00022475"/>
    </source>
</evidence>
<dbReference type="InterPro" id="IPR003661">
    <property type="entry name" value="HisK_dim/P_dom"/>
</dbReference>
<dbReference type="InterPro" id="IPR003594">
    <property type="entry name" value="HATPase_dom"/>
</dbReference>
<evidence type="ECO:0000256" key="11">
    <source>
        <dbReference type="ARBA" id="ARBA00022989"/>
    </source>
</evidence>
<keyword evidence="10" id="KW-0067">ATP-binding</keyword>
<dbReference type="InterPro" id="IPR036890">
    <property type="entry name" value="HATPase_C_sf"/>
</dbReference>
<feature type="transmembrane region" description="Helical" evidence="14">
    <location>
        <begin position="121"/>
        <end position="142"/>
    </location>
</feature>
<protein>
    <recommendedName>
        <fullName evidence="3">histidine kinase</fullName>
        <ecNumber evidence="3">2.7.13.3</ecNumber>
    </recommendedName>
</protein>
<keyword evidence="12" id="KW-0902">Two-component regulatory system</keyword>
<evidence type="ECO:0000256" key="13">
    <source>
        <dbReference type="SAM" id="Coils"/>
    </source>
</evidence>
<evidence type="ECO:0000313" key="18">
    <source>
        <dbReference type="Proteomes" id="UP000273044"/>
    </source>
</evidence>
<evidence type="ECO:0000256" key="3">
    <source>
        <dbReference type="ARBA" id="ARBA00012438"/>
    </source>
</evidence>
<keyword evidence="4" id="KW-1003">Cell membrane</keyword>
<evidence type="ECO:0000259" key="15">
    <source>
        <dbReference type="PROSITE" id="PS50109"/>
    </source>
</evidence>
<keyword evidence="18" id="KW-1185">Reference proteome</keyword>
<dbReference type="Gene3D" id="3.30.565.10">
    <property type="entry name" value="Histidine kinase-like ATPase, C-terminal domain"/>
    <property type="match status" value="1"/>
</dbReference>
<organism evidence="17 18">
    <name type="scientific">Arachnia propionica</name>
    <dbReference type="NCBI Taxonomy" id="1750"/>
    <lineage>
        <taxon>Bacteria</taxon>
        <taxon>Bacillati</taxon>
        <taxon>Actinomycetota</taxon>
        <taxon>Actinomycetes</taxon>
        <taxon>Propionibacteriales</taxon>
        <taxon>Propionibacteriaceae</taxon>
        <taxon>Arachnia</taxon>
    </lineage>
</organism>
<dbReference type="Gene3D" id="6.10.340.10">
    <property type="match status" value="1"/>
</dbReference>
<keyword evidence="6 17" id="KW-0808">Transferase</keyword>
<keyword evidence="5" id="KW-0597">Phosphoprotein</keyword>
<dbReference type="CDD" id="cd00075">
    <property type="entry name" value="HATPase"/>
    <property type="match status" value="1"/>
</dbReference>
<evidence type="ECO:0000256" key="1">
    <source>
        <dbReference type="ARBA" id="ARBA00000085"/>
    </source>
</evidence>
<dbReference type="GO" id="GO:0005886">
    <property type="term" value="C:plasma membrane"/>
    <property type="evidence" value="ECO:0007669"/>
    <property type="project" value="UniProtKB-SubCell"/>
</dbReference>
<dbReference type="SUPFAM" id="SSF55874">
    <property type="entry name" value="ATPase domain of HSP90 chaperone/DNA topoisomerase II/histidine kinase"/>
    <property type="match status" value="1"/>
</dbReference>
<dbReference type="SMART" id="SM00304">
    <property type="entry name" value="HAMP"/>
    <property type="match status" value="1"/>
</dbReference>
<dbReference type="Proteomes" id="UP000273044">
    <property type="component" value="Chromosome"/>
</dbReference>
<dbReference type="EMBL" id="LR134406">
    <property type="protein sequence ID" value="VEH70885.1"/>
    <property type="molecule type" value="Genomic_DNA"/>
</dbReference>
<dbReference type="AlphaFoldDB" id="A0A3S4XZM5"/>
<dbReference type="Pfam" id="PF02518">
    <property type="entry name" value="HATPase_c"/>
    <property type="match status" value="1"/>
</dbReference>
<comment type="subcellular location">
    <subcellularLocation>
        <location evidence="2">Cell membrane</location>
        <topology evidence="2">Multi-pass membrane protein</topology>
    </subcellularLocation>
</comment>
<keyword evidence="8" id="KW-0547">Nucleotide-binding</keyword>
<evidence type="ECO:0000256" key="12">
    <source>
        <dbReference type="ARBA" id="ARBA00023012"/>
    </source>
</evidence>
<dbReference type="PANTHER" id="PTHR44936:SF9">
    <property type="entry name" value="SENSOR PROTEIN CREC"/>
    <property type="match status" value="1"/>
</dbReference>
<dbReference type="SUPFAM" id="SSF47384">
    <property type="entry name" value="Homodimeric domain of signal transducing histidine kinase"/>
    <property type="match status" value="1"/>
</dbReference>
<evidence type="ECO:0000259" key="16">
    <source>
        <dbReference type="PROSITE" id="PS50885"/>
    </source>
</evidence>
<dbReference type="PROSITE" id="PS50109">
    <property type="entry name" value="HIS_KIN"/>
    <property type="match status" value="1"/>
</dbReference>
<dbReference type="PANTHER" id="PTHR44936">
    <property type="entry name" value="SENSOR PROTEIN CREC"/>
    <property type="match status" value="1"/>
</dbReference>
<name>A0A3S4XZM5_9ACTN</name>
<gene>
    <name evidence="17" type="primary">torS</name>
    <name evidence="17" type="ORF">NCTC12967_02191</name>
</gene>
<evidence type="ECO:0000313" key="17">
    <source>
        <dbReference type="EMBL" id="VEH70885.1"/>
    </source>
</evidence>
<dbReference type="Pfam" id="PF00512">
    <property type="entry name" value="HisKA"/>
    <property type="match status" value="1"/>
</dbReference>
<comment type="catalytic activity">
    <reaction evidence="1">
        <text>ATP + protein L-histidine = ADP + protein N-phospho-L-histidine.</text>
        <dbReference type="EC" id="2.7.13.3"/>
    </reaction>
</comment>
<feature type="coiled-coil region" evidence="13">
    <location>
        <begin position="182"/>
        <end position="209"/>
    </location>
</feature>
<keyword evidence="9" id="KW-0418">Kinase</keyword>
<evidence type="ECO:0000256" key="9">
    <source>
        <dbReference type="ARBA" id="ARBA00022777"/>
    </source>
</evidence>
<evidence type="ECO:0000256" key="8">
    <source>
        <dbReference type="ARBA" id="ARBA00022741"/>
    </source>
</evidence>
<dbReference type="SMART" id="SM00388">
    <property type="entry name" value="HisKA"/>
    <property type="match status" value="1"/>
</dbReference>
<evidence type="ECO:0000256" key="6">
    <source>
        <dbReference type="ARBA" id="ARBA00022679"/>
    </source>
</evidence>
<evidence type="ECO:0000256" key="7">
    <source>
        <dbReference type="ARBA" id="ARBA00022692"/>
    </source>
</evidence>
<evidence type="ECO:0000256" key="10">
    <source>
        <dbReference type="ARBA" id="ARBA00022840"/>
    </source>
</evidence>
<dbReference type="GeneID" id="64407635"/>
<keyword evidence="14" id="KW-0472">Membrane</keyword>
<dbReference type="CDD" id="cd00082">
    <property type="entry name" value="HisKA"/>
    <property type="match status" value="1"/>
</dbReference>
<feature type="domain" description="HAMP" evidence="16">
    <location>
        <begin position="142"/>
        <end position="194"/>
    </location>
</feature>
<proteinExistence type="predicted"/>
<dbReference type="EC" id="2.7.13.3" evidence="3"/>
<keyword evidence="13" id="KW-0175">Coiled coil</keyword>
<evidence type="ECO:0000256" key="2">
    <source>
        <dbReference type="ARBA" id="ARBA00004651"/>
    </source>
</evidence>
<evidence type="ECO:0000256" key="14">
    <source>
        <dbReference type="SAM" id="Phobius"/>
    </source>
</evidence>
<evidence type="ECO:0000256" key="5">
    <source>
        <dbReference type="ARBA" id="ARBA00022553"/>
    </source>
</evidence>
<dbReference type="InterPro" id="IPR036097">
    <property type="entry name" value="HisK_dim/P_sf"/>
</dbReference>
<feature type="domain" description="Histidine kinase" evidence="15">
    <location>
        <begin position="209"/>
        <end position="414"/>
    </location>
</feature>
<dbReference type="Gene3D" id="1.10.287.130">
    <property type="match status" value="1"/>
</dbReference>
<accession>A0A3S4XZM5</accession>